<reference evidence="3 4" key="1">
    <citation type="journal article" date="2024" name="Commun. Biol.">
        <title>Comparative genomic analysis of thermophilic fungi reveals convergent evolutionary adaptations and gene losses.</title>
        <authorList>
            <person name="Steindorff A.S."/>
            <person name="Aguilar-Pontes M.V."/>
            <person name="Robinson A.J."/>
            <person name="Andreopoulos B."/>
            <person name="LaButti K."/>
            <person name="Kuo A."/>
            <person name="Mondo S."/>
            <person name="Riley R."/>
            <person name="Otillar R."/>
            <person name="Haridas S."/>
            <person name="Lipzen A."/>
            <person name="Grimwood J."/>
            <person name="Schmutz J."/>
            <person name="Clum A."/>
            <person name="Reid I.D."/>
            <person name="Moisan M.C."/>
            <person name="Butler G."/>
            <person name="Nguyen T.T.M."/>
            <person name="Dewar K."/>
            <person name="Conant G."/>
            <person name="Drula E."/>
            <person name="Henrissat B."/>
            <person name="Hansel C."/>
            <person name="Singer S."/>
            <person name="Hutchinson M.I."/>
            <person name="de Vries R.P."/>
            <person name="Natvig D.O."/>
            <person name="Powell A.J."/>
            <person name="Tsang A."/>
            <person name="Grigoriev I.V."/>
        </authorList>
    </citation>
    <scope>NUCLEOTIDE SEQUENCE [LARGE SCALE GENOMIC DNA]</scope>
    <source>
        <strain evidence="3 4">ATCC 22073</strain>
    </source>
</reference>
<accession>A0ABR4DHW3</accession>
<protein>
    <recommendedName>
        <fullName evidence="5">Dirigent protein</fullName>
    </recommendedName>
</protein>
<feature type="region of interest" description="Disordered" evidence="1">
    <location>
        <begin position="165"/>
        <end position="319"/>
    </location>
</feature>
<dbReference type="Gene3D" id="2.60.120.200">
    <property type="match status" value="2"/>
</dbReference>
<feature type="chain" id="PRO_5046345669" description="Dirigent protein" evidence="2">
    <location>
        <begin position="31"/>
        <end position="319"/>
    </location>
</feature>
<feature type="compositionally biased region" description="Low complexity" evidence="1">
    <location>
        <begin position="165"/>
        <end position="187"/>
    </location>
</feature>
<comment type="caution">
    <text evidence="3">The sequence shown here is derived from an EMBL/GenBank/DDBJ whole genome shotgun (WGS) entry which is preliminary data.</text>
</comment>
<dbReference type="RefSeq" id="XP_070868684.1">
    <property type="nucleotide sequence ID" value="XM_071008382.1"/>
</dbReference>
<dbReference type="Proteomes" id="UP001600064">
    <property type="component" value="Unassembled WGS sequence"/>
</dbReference>
<dbReference type="Pfam" id="PF26113">
    <property type="entry name" value="GH16_XgeA"/>
    <property type="match status" value="2"/>
</dbReference>
<evidence type="ECO:0000313" key="4">
    <source>
        <dbReference type="Proteomes" id="UP001600064"/>
    </source>
</evidence>
<organism evidence="3 4">
    <name type="scientific">Remersonia thermophila</name>
    <dbReference type="NCBI Taxonomy" id="72144"/>
    <lineage>
        <taxon>Eukaryota</taxon>
        <taxon>Fungi</taxon>
        <taxon>Dikarya</taxon>
        <taxon>Ascomycota</taxon>
        <taxon>Pezizomycotina</taxon>
        <taxon>Sordariomycetes</taxon>
        <taxon>Sordariomycetidae</taxon>
        <taxon>Sordariales</taxon>
        <taxon>Sordariales incertae sedis</taxon>
        <taxon>Remersonia</taxon>
    </lineage>
</organism>
<feature type="signal peptide" evidence="2">
    <location>
        <begin position="1"/>
        <end position="30"/>
    </location>
</feature>
<keyword evidence="2" id="KW-0732">Signal</keyword>
<evidence type="ECO:0000256" key="1">
    <source>
        <dbReference type="SAM" id="MobiDB-lite"/>
    </source>
</evidence>
<feature type="compositionally biased region" description="Low complexity" evidence="1">
    <location>
        <begin position="264"/>
        <end position="274"/>
    </location>
</feature>
<evidence type="ECO:0000313" key="3">
    <source>
        <dbReference type="EMBL" id="KAL2269960.1"/>
    </source>
</evidence>
<dbReference type="EMBL" id="JAZGUE010000002">
    <property type="protein sequence ID" value="KAL2269960.1"/>
    <property type="molecule type" value="Genomic_DNA"/>
</dbReference>
<dbReference type="GeneID" id="98123026"/>
<dbReference type="SUPFAM" id="SSF49899">
    <property type="entry name" value="Concanavalin A-like lectins/glucanases"/>
    <property type="match status" value="1"/>
</dbReference>
<dbReference type="InterPro" id="IPR013320">
    <property type="entry name" value="ConA-like_dom_sf"/>
</dbReference>
<feature type="compositionally biased region" description="Low complexity" evidence="1">
    <location>
        <begin position="285"/>
        <end position="294"/>
    </location>
</feature>
<feature type="compositionally biased region" description="Low complexity" evidence="1">
    <location>
        <begin position="195"/>
        <end position="212"/>
    </location>
</feature>
<keyword evidence="4" id="KW-1185">Reference proteome</keyword>
<feature type="compositionally biased region" description="Low complexity" evidence="1">
    <location>
        <begin position="219"/>
        <end position="246"/>
    </location>
</feature>
<gene>
    <name evidence="3" type="ORF">VTJ83DRAFT_2144</name>
</gene>
<evidence type="ECO:0000256" key="2">
    <source>
        <dbReference type="SAM" id="SignalP"/>
    </source>
</evidence>
<proteinExistence type="predicted"/>
<feature type="compositionally biased region" description="Basic residues" evidence="1">
    <location>
        <begin position="310"/>
        <end position="319"/>
    </location>
</feature>
<sequence length="319" mass="32905">MARFPWGIAGWVLAGSALVLSAALAAPAAATYQLVDVYDASNFFASFDFFTDRDPTHGFVQYIGQTAATARGLAAARPRGAVYLGVDAVNTTTTGRASVRLTSKKAYTRGLFLADIEHMPAGAGPGGYGAAFNAAGGGVYALEWTDRAIRVWFFSRGSEKANELSSYDSSFSSSSSSSSSSSAVASSEPGDAVPNANNTHTANTTTTTTTMTSHSPSCNNNNNNSNNNKLSRRSASAQPAAPDPSSFGRPVAAFLAGRPAPWPTTSGSTASSSTQPFAGTGRAPCGPRRTGARACGRRAAGRAASTSARPPRRLPRRTG</sequence>
<name>A0ABR4DHW3_9PEZI</name>
<evidence type="ECO:0008006" key="5">
    <source>
        <dbReference type="Google" id="ProtNLM"/>
    </source>
</evidence>